<name>A0ABU5EW58_9BACT</name>
<evidence type="ECO:0000313" key="3">
    <source>
        <dbReference type="Proteomes" id="UP001272242"/>
    </source>
</evidence>
<sequence length="583" mass="63471">MLELNFTADKPSAQWLRNNEPLGAAIALDGPALRTLDEVRSAFARPFELPHAPLIDSDAARALGRALYDVFFRPVEVYLPSPADQGPHTLVIRSADPTPFNLPWELVELPGRATPLGCDPTWAVLRVPSSVSSPPTALAPGPLRLLFLAAAPEGDVPLDYEREEEVMLRATERLDKNAVVLPFAETGGIEELAQLVAEHCPHVVHLSGHGNVSSTGVGYFAFENERGQPDPQSAEQIAEKVFRGSAVRCVVFNACKTGLAAATGLADHFVTTGVPVVLGWGASVGDETATRFAATFYRFVAAGESVPAAAAKARRDIWQTGRRDHAGHTLWDLTFALARLFAAGPDCALVDRAAPPQPYKGPKTEAVLLGDDIKGLREGFVGRRKEQQRLIPPLRDGTFSVLLLTGIGGMGKSMLATRTAARLKQAGFDVYGIKATRGTTPSDAGRMFLIEKLLPTLARPFMTTAPEVYKAIRNGEYPVEDRVELAVDNWKERKLALVIDNFEDVLDDARTIADPGLRAAYRILTRNLTGGSRLVVTCRYVPADTPNLDDTPHVRHCDVPDLKSFELRKFLRRDAKVESRASR</sequence>
<evidence type="ECO:0000313" key="2">
    <source>
        <dbReference type="EMBL" id="MDY3559533.1"/>
    </source>
</evidence>
<dbReference type="Gene3D" id="3.40.50.300">
    <property type="entry name" value="P-loop containing nucleotide triphosphate hydrolases"/>
    <property type="match status" value="1"/>
</dbReference>
<feature type="domain" description="CHAT" evidence="1">
    <location>
        <begin position="62"/>
        <end position="328"/>
    </location>
</feature>
<reference evidence="3" key="1">
    <citation type="journal article" date="2023" name="Mar. Drugs">
        <title>Gemmata algarum, a Novel Planctomycete Isolated from an Algal Mat, Displays Antimicrobial Activity.</title>
        <authorList>
            <person name="Kumar G."/>
            <person name="Kallscheuer N."/>
            <person name="Kashif M."/>
            <person name="Ahamad S."/>
            <person name="Jagadeeshwari U."/>
            <person name="Pannikurungottu S."/>
            <person name="Haufschild T."/>
            <person name="Kabuu M."/>
            <person name="Sasikala C."/>
            <person name="Jogler C."/>
            <person name="Ramana C."/>
        </authorList>
    </citation>
    <scope>NUCLEOTIDE SEQUENCE [LARGE SCALE GENOMIC DNA]</scope>
    <source>
        <strain evidence="3">JC673</strain>
    </source>
</reference>
<dbReference type="InterPro" id="IPR024983">
    <property type="entry name" value="CHAT_dom"/>
</dbReference>
<proteinExistence type="predicted"/>
<comment type="caution">
    <text evidence="2">The sequence shown here is derived from an EMBL/GenBank/DDBJ whole genome shotgun (WGS) entry which is preliminary data.</text>
</comment>
<evidence type="ECO:0000259" key="1">
    <source>
        <dbReference type="Pfam" id="PF12770"/>
    </source>
</evidence>
<accession>A0ABU5EW58</accession>
<dbReference type="Proteomes" id="UP001272242">
    <property type="component" value="Unassembled WGS sequence"/>
</dbReference>
<keyword evidence="3" id="KW-1185">Reference proteome</keyword>
<gene>
    <name evidence="2" type="ORF">R5W23_000526</name>
</gene>
<dbReference type="Pfam" id="PF12770">
    <property type="entry name" value="CHAT"/>
    <property type="match status" value="1"/>
</dbReference>
<dbReference type="RefSeq" id="WP_320686278.1">
    <property type="nucleotide sequence ID" value="NZ_JAXBLV010000110.1"/>
</dbReference>
<dbReference type="EMBL" id="JAXBLV010000110">
    <property type="protein sequence ID" value="MDY3559533.1"/>
    <property type="molecule type" value="Genomic_DNA"/>
</dbReference>
<organism evidence="2 3">
    <name type="scientific">Gemmata algarum</name>
    <dbReference type="NCBI Taxonomy" id="2975278"/>
    <lineage>
        <taxon>Bacteria</taxon>
        <taxon>Pseudomonadati</taxon>
        <taxon>Planctomycetota</taxon>
        <taxon>Planctomycetia</taxon>
        <taxon>Gemmatales</taxon>
        <taxon>Gemmataceae</taxon>
        <taxon>Gemmata</taxon>
    </lineage>
</organism>
<dbReference type="SUPFAM" id="SSF52540">
    <property type="entry name" value="P-loop containing nucleoside triphosphate hydrolases"/>
    <property type="match status" value="1"/>
</dbReference>
<protein>
    <submittedName>
        <fullName evidence="2">CHAT domain-containing protein</fullName>
    </submittedName>
</protein>
<dbReference type="InterPro" id="IPR027417">
    <property type="entry name" value="P-loop_NTPase"/>
</dbReference>